<dbReference type="GO" id="GO:0016788">
    <property type="term" value="F:hydrolase activity, acting on ester bonds"/>
    <property type="evidence" value="ECO:0007669"/>
    <property type="project" value="InterPro"/>
</dbReference>
<dbReference type="Proteomes" id="UP000034956">
    <property type="component" value="Unassembled WGS sequence"/>
</dbReference>
<protein>
    <recommendedName>
        <fullName evidence="2">LTD domain-containing protein</fullName>
    </recommendedName>
</protein>
<dbReference type="InterPro" id="IPR001322">
    <property type="entry name" value="Lamin_tail_dom"/>
</dbReference>
<comment type="caution">
    <text evidence="3">The sequence shown here is derived from an EMBL/GenBank/DDBJ whole genome shotgun (WGS) entry which is preliminary data.</text>
</comment>
<proteinExistence type="predicted"/>
<dbReference type="Gene3D" id="1.10.575.10">
    <property type="entry name" value="P1 Nuclease"/>
    <property type="match status" value="1"/>
</dbReference>
<dbReference type="SUPFAM" id="SSF48537">
    <property type="entry name" value="Phospholipase C/P1 nuclease"/>
    <property type="match status" value="1"/>
</dbReference>
<evidence type="ECO:0000259" key="2">
    <source>
        <dbReference type="PROSITE" id="PS51841"/>
    </source>
</evidence>
<organism evidence="3 4">
    <name type="scientific">Candidatus Jorgensenbacteria bacterium GW2011_GWA1_48_11</name>
    <dbReference type="NCBI Taxonomy" id="1618660"/>
    <lineage>
        <taxon>Bacteria</taxon>
        <taxon>Candidatus Joergenseniibacteriota</taxon>
    </lineage>
</organism>
<evidence type="ECO:0000256" key="1">
    <source>
        <dbReference type="SAM" id="MobiDB-lite"/>
    </source>
</evidence>
<dbReference type="SUPFAM" id="SSF74853">
    <property type="entry name" value="Lamin A/C globular tail domain"/>
    <property type="match status" value="1"/>
</dbReference>
<dbReference type="Gene3D" id="2.60.40.1260">
    <property type="entry name" value="Lamin Tail domain"/>
    <property type="match status" value="1"/>
</dbReference>
<feature type="region of interest" description="Disordered" evidence="1">
    <location>
        <begin position="472"/>
        <end position="495"/>
    </location>
</feature>
<dbReference type="Pfam" id="PF00932">
    <property type="entry name" value="LTD"/>
    <property type="match status" value="1"/>
</dbReference>
<name>A0A0G1UB84_9BACT</name>
<dbReference type="PROSITE" id="PS51841">
    <property type="entry name" value="LTD"/>
    <property type="match status" value="1"/>
</dbReference>
<feature type="compositionally biased region" description="Low complexity" evidence="1">
    <location>
        <begin position="478"/>
        <end position="495"/>
    </location>
</feature>
<sequence>MNSHSVLAFDNGTTHPALTSEIVDFYNSLHSEHQITSEQKDWIILGSKEEDTPPRWLNHFYDPVRQTGWTGLKAGTFSPDAFYRAAVAGNAGYAPVSAVDWLNNNSLQENLSLYGGNHTWRKGLDDYAAGNAKEAYITLGHALHLLEDMAVPEHTRDDTHAPIAGVGDDGSPFEDYLRKWNPGNIKELNIIPNIKAENLTPPIKSSVADYLAALAEYSNKYFFSKDTINDERYQLPKIIREDDKFGYGLDENNLEIPLVLVKKITNNKNDVLSIFSIKNQEIYYPILETYFTHLSKQTVLYGAGVIDLFNKQANDAIENKEFSTRVVRYDFSFLPIKAVSIIGEGAKIMTATQSFFGSIFDGAQKAVNFIVAPFKNTVSSPPEIIQNKQSVISSEAVQTSPLQMNLNSSAIGPPQEEENLVQIETVQSIEPFRKEEISEAELLAIQSQLDDITDQIDDLTFLVAVLTKSSGDNKTVRSESNASVESESNQEVQSNQGIANQNQVVVLNYSGGGVSGEVSANKVYPKIIINEIQLASASSMHDEFVELYNPNNNSVDLTDWYLQKKTASGSNFSTFATKSSFSSKNISAYGYLLIAHPSSTFSADIFTDYGIADNNTLTLKNPNGEIVDKVGWGNANDYEGGPALSPAANQSIQRKNSGGVFTDADDNVNDFEIQILNFTIRQRVRSIFPAGPSNTWAVRRQKFLPLLPLKRIFLLPAP</sequence>
<reference evidence="3 4" key="1">
    <citation type="journal article" date="2015" name="Nature">
        <title>rRNA introns, odd ribosomes, and small enigmatic genomes across a large radiation of phyla.</title>
        <authorList>
            <person name="Brown C.T."/>
            <person name="Hug L.A."/>
            <person name="Thomas B.C."/>
            <person name="Sharon I."/>
            <person name="Castelle C.J."/>
            <person name="Singh A."/>
            <person name="Wilkins M.J."/>
            <person name="Williams K.H."/>
            <person name="Banfield J.F."/>
        </authorList>
    </citation>
    <scope>NUCLEOTIDE SEQUENCE [LARGE SCALE GENOMIC DNA]</scope>
</reference>
<evidence type="ECO:0000313" key="3">
    <source>
        <dbReference type="EMBL" id="KKU91431.1"/>
    </source>
</evidence>
<gene>
    <name evidence="3" type="ORF">UY23_C0001G0037</name>
</gene>
<evidence type="ECO:0000313" key="4">
    <source>
        <dbReference type="Proteomes" id="UP000034956"/>
    </source>
</evidence>
<dbReference type="InterPro" id="IPR008947">
    <property type="entry name" value="PLipase_C/P1_nuclease_dom_sf"/>
</dbReference>
<accession>A0A0G1UB84</accession>
<dbReference type="EMBL" id="LCPF01000001">
    <property type="protein sequence ID" value="KKU91431.1"/>
    <property type="molecule type" value="Genomic_DNA"/>
</dbReference>
<dbReference type="AlphaFoldDB" id="A0A0G1UB84"/>
<feature type="domain" description="LTD" evidence="2">
    <location>
        <begin position="517"/>
        <end position="634"/>
    </location>
</feature>
<dbReference type="InterPro" id="IPR036415">
    <property type="entry name" value="Lamin_tail_dom_sf"/>
</dbReference>